<keyword evidence="9" id="KW-1185">Reference proteome</keyword>
<evidence type="ECO:0000256" key="4">
    <source>
        <dbReference type="ARBA" id="ARBA00022989"/>
    </source>
</evidence>
<gene>
    <name evidence="8" type="ORF">SAMN06296052_12362</name>
</gene>
<dbReference type="AlphaFoldDB" id="A0A239JTE5"/>
<keyword evidence="2" id="KW-1003">Cell membrane</keyword>
<feature type="domain" description="Cardiolipin synthase N-terminal" evidence="7">
    <location>
        <begin position="30"/>
        <end position="72"/>
    </location>
</feature>
<dbReference type="Proteomes" id="UP000198432">
    <property type="component" value="Unassembled WGS sequence"/>
</dbReference>
<evidence type="ECO:0000256" key="1">
    <source>
        <dbReference type="ARBA" id="ARBA00004651"/>
    </source>
</evidence>
<evidence type="ECO:0000313" key="8">
    <source>
        <dbReference type="EMBL" id="SNT08842.1"/>
    </source>
</evidence>
<organism evidence="8 9">
    <name type="scientific">Pontibacter ummariensis</name>
    <dbReference type="NCBI Taxonomy" id="1610492"/>
    <lineage>
        <taxon>Bacteria</taxon>
        <taxon>Pseudomonadati</taxon>
        <taxon>Bacteroidota</taxon>
        <taxon>Cytophagia</taxon>
        <taxon>Cytophagales</taxon>
        <taxon>Hymenobacteraceae</taxon>
        <taxon>Pontibacter</taxon>
    </lineage>
</organism>
<dbReference type="Pfam" id="PF13396">
    <property type="entry name" value="PLDc_N"/>
    <property type="match status" value="1"/>
</dbReference>
<dbReference type="RefSeq" id="WP_089321039.1">
    <property type="nucleotide sequence ID" value="NZ_FZOQ01000023.1"/>
</dbReference>
<reference evidence="9" key="1">
    <citation type="submission" date="2017-06" db="EMBL/GenBank/DDBJ databases">
        <authorList>
            <person name="Varghese N."/>
            <person name="Submissions S."/>
        </authorList>
    </citation>
    <scope>NUCLEOTIDE SEQUENCE [LARGE SCALE GENOMIC DNA]</scope>
    <source>
        <strain evidence="9">NKM1</strain>
    </source>
</reference>
<keyword evidence="4 6" id="KW-1133">Transmembrane helix</keyword>
<feature type="transmembrane region" description="Helical" evidence="6">
    <location>
        <begin position="7"/>
        <end position="30"/>
    </location>
</feature>
<keyword evidence="5 6" id="KW-0472">Membrane</keyword>
<dbReference type="InterPro" id="IPR027379">
    <property type="entry name" value="CLS_N"/>
</dbReference>
<protein>
    <submittedName>
        <fullName evidence="8">Phospholipase_D-nuclease N-terminal</fullName>
    </submittedName>
</protein>
<keyword evidence="3 6" id="KW-0812">Transmembrane</keyword>
<comment type="subcellular location">
    <subcellularLocation>
        <location evidence="1">Cell membrane</location>
        <topology evidence="1">Multi-pass membrane protein</topology>
    </subcellularLocation>
</comment>
<evidence type="ECO:0000256" key="2">
    <source>
        <dbReference type="ARBA" id="ARBA00022475"/>
    </source>
</evidence>
<name>A0A239JTE5_9BACT</name>
<dbReference type="EMBL" id="FZOQ01000023">
    <property type="protein sequence ID" value="SNT08842.1"/>
    <property type="molecule type" value="Genomic_DNA"/>
</dbReference>
<dbReference type="OrthoDB" id="1123412at2"/>
<evidence type="ECO:0000256" key="5">
    <source>
        <dbReference type="ARBA" id="ARBA00023136"/>
    </source>
</evidence>
<proteinExistence type="predicted"/>
<evidence type="ECO:0000256" key="3">
    <source>
        <dbReference type="ARBA" id="ARBA00022692"/>
    </source>
</evidence>
<dbReference type="GO" id="GO:0005886">
    <property type="term" value="C:plasma membrane"/>
    <property type="evidence" value="ECO:0007669"/>
    <property type="project" value="UniProtKB-SubCell"/>
</dbReference>
<feature type="transmembrane region" description="Helical" evidence="6">
    <location>
        <begin position="50"/>
        <end position="70"/>
    </location>
</feature>
<evidence type="ECO:0000256" key="6">
    <source>
        <dbReference type="SAM" id="Phobius"/>
    </source>
</evidence>
<evidence type="ECO:0000259" key="7">
    <source>
        <dbReference type="Pfam" id="PF13396"/>
    </source>
</evidence>
<sequence>MKENVLLFIGGIGVIELFLVLLFLVIPVGLWLWALIDMLQSDFTDKTNKLIWAIVIIFVPVLGALLYLLIGRSQKVKQQKS</sequence>
<evidence type="ECO:0000313" key="9">
    <source>
        <dbReference type="Proteomes" id="UP000198432"/>
    </source>
</evidence>
<accession>A0A239JTE5</accession>